<accession>A0A382FFU6</accession>
<organism evidence="1">
    <name type="scientific">marine metagenome</name>
    <dbReference type="NCBI Taxonomy" id="408172"/>
    <lineage>
        <taxon>unclassified sequences</taxon>
        <taxon>metagenomes</taxon>
        <taxon>ecological metagenomes</taxon>
    </lineage>
</organism>
<name>A0A382FFU6_9ZZZZ</name>
<reference evidence="1" key="1">
    <citation type="submission" date="2018-05" db="EMBL/GenBank/DDBJ databases">
        <authorList>
            <person name="Lanie J.A."/>
            <person name="Ng W.-L."/>
            <person name="Kazmierczak K.M."/>
            <person name="Andrzejewski T.M."/>
            <person name="Davidsen T.M."/>
            <person name="Wayne K.J."/>
            <person name="Tettelin H."/>
            <person name="Glass J.I."/>
            <person name="Rusch D."/>
            <person name="Podicherti R."/>
            <person name="Tsui H.-C.T."/>
            <person name="Winkler M.E."/>
        </authorList>
    </citation>
    <scope>NUCLEOTIDE SEQUENCE</scope>
</reference>
<gene>
    <name evidence="1" type="ORF">METZ01_LOCUS213851</name>
</gene>
<evidence type="ECO:0000313" key="1">
    <source>
        <dbReference type="EMBL" id="SVB60997.1"/>
    </source>
</evidence>
<dbReference type="EMBL" id="UINC01049338">
    <property type="protein sequence ID" value="SVB60997.1"/>
    <property type="molecule type" value="Genomic_DNA"/>
</dbReference>
<sequence length="351" mass="41297">MSMDSNLMQFNKEIKVIRQKQLTEKIVIVDGQPGCGKTLLSPIITTFQRVEILSYAFEVEFICRLFHLNKIDIDAAIAMVRMLIDHKLYQTMMGRDTNFRYTDLSSVFNDANPWRYFKRIFQKGEMIIPDRIKNERPILNITTHDLLSKSEPILSGLGDVALLVEVVRHPLYMVKQQQLNMERLVDNARDIQINIEYEGRQLPYFAQGWEEQFIKANTMEQAVYCIEKTTLATNEKRKMWKEENKHSILTIPFEKFVIDPWPYLKEIEEKLETKIGSRTKKMMRKHKVPRKVIADGPPFEIYKRCGWEPPMGGSEENELTKRRDMVANNSSSEALEVMDRLSQKYFHEYLS</sequence>
<protein>
    <submittedName>
        <fullName evidence="1">Uncharacterized protein</fullName>
    </submittedName>
</protein>
<dbReference type="AlphaFoldDB" id="A0A382FFU6"/>
<proteinExistence type="predicted"/>